<evidence type="ECO:0000313" key="3">
    <source>
        <dbReference type="Proteomes" id="UP000033530"/>
    </source>
</evidence>
<keyword evidence="1" id="KW-1133">Transmembrane helix</keyword>
<keyword evidence="1" id="KW-0472">Membrane</keyword>
<accession>A0AAJ0NHS4</accession>
<evidence type="ECO:0000313" key="2">
    <source>
        <dbReference type="EMBL" id="KKB25934.1"/>
    </source>
</evidence>
<proteinExistence type="predicted"/>
<dbReference type="AlphaFoldDB" id="A0AAJ0NHS4"/>
<keyword evidence="1" id="KW-0812">Transmembrane</keyword>
<dbReference type="Proteomes" id="UP000033530">
    <property type="component" value="Unassembled WGS sequence"/>
</dbReference>
<organism evidence="2 3">
    <name type="scientific">Staphylococcus carnosus</name>
    <dbReference type="NCBI Taxonomy" id="1281"/>
    <lineage>
        <taxon>Bacteria</taxon>
        <taxon>Bacillati</taxon>
        <taxon>Bacillota</taxon>
        <taxon>Bacilli</taxon>
        <taxon>Bacillales</taxon>
        <taxon>Staphylococcaceae</taxon>
        <taxon>Staphylococcus</taxon>
    </lineage>
</organism>
<name>A0AAJ0NHS4_STACA</name>
<gene>
    <name evidence="2" type="ORF">VV61_04605</name>
</gene>
<dbReference type="InterPro" id="IPR049869">
    <property type="entry name" value="VraH"/>
</dbReference>
<dbReference type="NCBIfam" id="NF033835">
    <property type="entry name" value="VraH_fam"/>
    <property type="match status" value="1"/>
</dbReference>
<protein>
    <recommendedName>
        <fullName evidence="4">VraH family protein</fullName>
    </recommendedName>
</protein>
<comment type="caution">
    <text evidence="2">The sequence shown here is derived from an EMBL/GenBank/DDBJ whole genome shotgun (WGS) entry which is preliminary data.</text>
</comment>
<evidence type="ECO:0008006" key="4">
    <source>
        <dbReference type="Google" id="ProtNLM"/>
    </source>
</evidence>
<feature type="transmembrane region" description="Helical" evidence="1">
    <location>
        <begin position="26"/>
        <end position="55"/>
    </location>
</feature>
<dbReference type="EMBL" id="LAIU01000002">
    <property type="protein sequence ID" value="KKB25934.1"/>
    <property type="molecule type" value="Genomic_DNA"/>
</dbReference>
<evidence type="ECO:0000256" key="1">
    <source>
        <dbReference type="SAM" id="Phobius"/>
    </source>
</evidence>
<sequence length="60" mass="6621">MMSFKEYIGDMVETIKHMRFGSKNGLIMIASIVVLSVITTPIIGVPAGAWIGYYLEKNGK</sequence>
<reference evidence="2 3" key="1">
    <citation type="submission" date="2015-03" db="EMBL/GenBank/DDBJ databases">
        <title>Draft Genome Sequence of S. carnosus subsp. utilis LTH 7013, Isolated from South Tirolean Ham.</title>
        <authorList>
            <person name="Mueller A."/>
            <person name="Huptas C."/>
            <person name="Wenning M."/>
            <person name="Weiss A."/>
            <person name="Schmidt H."/>
        </authorList>
    </citation>
    <scope>NUCLEOTIDE SEQUENCE [LARGE SCALE GENOMIC DNA]</scope>
    <source>
        <strain evidence="2 3">LTH7013</strain>
    </source>
</reference>